<dbReference type="SMART" id="SM00176">
    <property type="entry name" value="RAN"/>
    <property type="match status" value="1"/>
</dbReference>
<evidence type="ECO:0000256" key="1">
    <source>
        <dbReference type="ARBA" id="ARBA00006270"/>
    </source>
</evidence>
<dbReference type="FunFam" id="3.40.50.300:FF:001447">
    <property type="entry name" value="Ras-related protein Rab-1B"/>
    <property type="match status" value="1"/>
</dbReference>
<evidence type="ECO:0000256" key="2">
    <source>
        <dbReference type="ARBA" id="ARBA00022741"/>
    </source>
</evidence>
<keyword evidence="3" id="KW-0342">GTP-binding</keyword>
<evidence type="ECO:0000256" key="4">
    <source>
        <dbReference type="ARBA" id="ARBA00023288"/>
    </source>
</evidence>
<reference evidence="6" key="1">
    <citation type="submission" date="2022-10" db="EMBL/GenBank/DDBJ databases">
        <title>Novel sulphate-reducing endosymbionts in the free-living metamonad Anaeramoeba.</title>
        <authorList>
            <person name="Jerlstrom-Hultqvist J."/>
            <person name="Cepicka I."/>
            <person name="Gallot-Lavallee L."/>
            <person name="Salas-Leiva D."/>
            <person name="Curtis B.A."/>
            <person name="Zahonova K."/>
            <person name="Pipaliya S."/>
            <person name="Dacks J."/>
            <person name="Roger A.J."/>
        </authorList>
    </citation>
    <scope>NUCLEOTIDE SEQUENCE</scope>
    <source>
        <strain evidence="6">BMAN</strain>
    </source>
</reference>
<dbReference type="InterPro" id="IPR050305">
    <property type="entry name" value="Small_GTPase_Rab"/>
</dbReference>
<dbReference type="CDD" id="cd00154">
    <property type="entry name" value="Rab"/>
    <property type="match status" value="1"/>
</dbReference>
<evidence type="ECO:0000313" key="7">
    <source>
        <dbReference type="Proteomes" id="UP001149090"/>
    </source>
</evidence>
<dbReference type="GO" id="GO:0003924">
    <property type="term" value="F:GTPase activity"/>
    <property type="evidence" value="ECO:0007669"/>
    <property type="project" value="InterPro"/>
</dbReference>
<accession>A0A9Q0LDJ6</accession>
<organism evidence="6 7">
    <name type="scientific">Anaeramoeba ignava</name>
    <name type="common">Anaerobic marine amoeba</name>
    <dbReference type="NCBI Taxonomy" id="1746090"/>
    <lineage>
        <taxon>Eukaryota</taxon>
        <taxon>Metamonada</taxon>
        <taxon>Anaeramoebidae</taxon>
        <taxon>Anaeramoeba</taxon>
    </lineage>
</organism>
<dbReference type="InterPro" id="IPR005225">
    <property type="entry name" value="Small_GTP-bd"/>
</dbReference>
<dbReference type="PROSITE" id="PS51419">
    <property type="entry name" value="RAB"/>
    <property type="match status" value="1"/>
</dbReference>
<keyword evidence="4" id="KW-0449">Lipoprotein</keyword>
<dbReference type="OMA" id="MSRQGNS"/>
<comment type="caution">
    <text evidence="6">The sequence shown here is derived from an EMBL/GenBank/DDBJ whole genome shotgun (WGS) entry which is preliminary data.</text>
</comment>
<comment type="similarity">
    <text evidence="1">Belongs to the small GTPase superfamily. Rab family.</text>
</comment>
<evidence type="ECO:0000256" key="3">
    <source>
        <dbReference type="ARBA" id="ARBA00023134"/>
    </source>
</evidence>
<dbReference type="PANTHER" id="PTHR47980">
    <property type="entry name" value="LD44762P"/>
    <property type="match status" value="1"/>
</dbReference>
<keyword evidence="2" id="KW-0547">Nucleotide-binding</keyword>
<dbReference type="NCBIfam" id="TIGR00231">
    <property type="entry name" value="small_GTP"/>
    <property type="match status" value="1"/>
</dbReference>
<evidence type="ECO:0000313" key="6">
    <source>
        <dbReference type="EMBL" id="KAJ5070758.1"/>
    </source>
</evidence>
<dbReference type="PROSITE" id="PS51420">
    <property type="entry name" value="RHO"/>
    <property type="match status" value="1"/>
</dbReference>
<keyword evidence="7" id="KW-1185">Reference proteome</keyword>
<dbReference type="SMART" id="SM00175">
    <property type="entry name" value="RAB"/>
    <property type="match status" value="1"/>
</dbReference>
<dbReference type="PROSITE" id="PS51421">
    <property type="entry name" value="RAS"/>
    <property type="match status" value="1"/>
</dbReference>
<dbReference type="Proteomes" id="UP001149090">
    <property type="component" value="Unassembled WGS sequence"/>
</dbReference>
<protein>
    <submittedName>
        <fullName evidence="6">Ras-related protein rabd2a-like</fullName>
    </submittedName>
</protein>
<dbReference type="SMART" id="SM00173">
    <property type="entry name" value="RAS"/>
    <property type="match status" value="1"/>
</dbReference>
<dbReference type="GO" id="GO:0005525">
    <property type="term" value="F:GTP binding"/>
    <property type="evidence" value="ECO:0007669"/>
    <property type="project" value="UniProtKB-KW"/>
</dbReference>
<dbReference type="InterPro" id="IPR001806">
    <property type="entry name" value="Small_GTPase"/>
</dbReference>
<feature type="compositionally biased region" description="Low complexity" evidence="5">
    <location>
        <begin position="193"/>
        <end position="218"/>
    </location>
</feature>
<dbReference type="PRINTS" id="PR00449">
    <property type="entry name" value="RASTRNSFRMNG"/>
</dbReference>
<dbReference type="Gene3D" id="3.40.50.300">
    <property type="entry name" value="P-loop containing nucleotide triphosphate hydrolases"/>
    <property type="match status" value="1"/>
</dbReference>
<gene>
    <name evidence="6" type="ORF">M0811_01739</name>
</gene>
<sequence length="218" mass="25200">MNQDYDYRIKILLIGDPAVGKSCLILRYFDDTFTESYISTIGVDFKIKTIEMNEKIYKVLVWDTSGSERFRTITSSYYRGTNGIMILYDVTDQESFDNIKFWIKETQKYAPDNVNIMLIGTKSDLISQKVIDTETGEKFAEQLGYSFFETSSKENINVSEAFDTFFKQVGTRAVQTNAPNIKNPDKYPNEYPNQNQNQNSNQNQNQNSNQNSNKCLCF</sequence>
<dbReference type="AlphaFoldDB" id="A0A9Q0LDJ6"/>
<feature type="region of interest" description="Disordered" evidence="5">
    <location>
        <begin position="175"/>
        <end position="218"/>
    </location>
</feature>
<dbReference type="Pfam" id="PF00071">
    <property type="entry name" value="Ras"/>
    <property type="match status" value="1"/>
</dbReference>
<dbReference type="EMBL" id="JAPDFW010000092">
    <property type="protein sequence ID" value="KAJ5070758.1"/>
    <property type="molecule type" value="Genomic_DNA"/>
</dbReference>
<dbReference type="InterPro" id="IPR027417">
    <property type="entry name" value="P-loop_NTPase"/>
</dbReference>
<proteinExistence type="inferred from homology"/>
<name>A0A9Q0LDJ6_ANAIG</name>
<dbReference type="SMART" id="SM00174">
    <property type="entry name" value="RHO"/>
    <property type="match status" value="1"/>
</dbReference>
<dbReference type="OrthoDB" id="9989112at2759"/>
<dbReference type="SUPFAM" id="SSF52540">
    <property type="entry name" value="P-loop containing nucleoside triphosphate hydrolases"/>
    <property type="match status" value="1"/>
</dbReference>
<evidence type="ECO:0000256" key="5">
    <source>
        <dbReference type="SAM" id="MobiDB-lite"/>
    </source>
</evidence>